<evidence type="ECO:0000313" key="4">
    <source>
        <dbReference type="EMBL" id="CAF4148790.1"/>
    </source>
</evidence>
<proteinExistence type="predicted"/>
<dbReference type="AlphaFoldDB" id="A0A815EJC9"/>
<dbReference type="Proteomes" id="UP000681722">
    <property type="component" value="Unassembled WGS sequence"/>
</dbReference>
<reference evidence="2" key="1">
    <citation type="submission" date="2021-02" db="EMBL/GenBank/DDBJ databases">
        <authorList>
            <person name="Nowell W R."/>
        </authorList>
    </citation>
    <scope>NUCLEOTIDE SEQUENCE</scope>
</reference>
<dbReference type="EMBL" id="CAJNOQ010012940">
    <property type="protein sequence ID" value="CAF1311168.1"/>
    <property type="molecule type" value="Genomic_DNA"/>
</dbReference>
<evidence type="ECO:0000313" key="3">
    <source>
        <dbReference type="EMBL" id="CAF4068602.1"/>
    </source>
</evidence>
<dbReference type="EMBL" id="CAJOBC010042538">
    <property type="protein sequence ID" value="CAF4148790.1"/>
    <property type="molecule type" value="Genomic_DNA"/>
</dbReference>
<dbReference type="EMBL" id="CAJOBA010038887">
    <property type="protein sequence ID" value="CAF4068602.1"/>
    <property type="molecule type" value="Genomic_DNA"/>
</dbReference>
<gene>
    <name evidence="2" type="ORF">GPM918_LOCUS29000</name>
    <name evidence="1" type="ORF">OVA965_LOCUS26780</name>
    <name evidence="4" type="ORF">SRO942_LOCUS29544</name>
    <name evidence="3" type="ORF">TMI583_LOCUS27521</name>
</gene>
<protein>
    <submittedName>
        <fullName evidence="2">Uncharacterized protein</fullName>
    </submittedName>
</protein>
<evidence type="ECO:0000313" key="1">
    <source>
        <dbReference type="EMBL" id="CAF1262128.1"/>
    </source>
</evidence>
<dbReference type="SUPFAM" id="SSF56801">
    <property type="entry name" value="Acetyl-CoA synthetase-like"/>
    <property type="match status" value="1"/>
</dbReference>
<dbReference type="OrthoDB" id="416786at2759"/>
<accession>A0A815EJC9</accession>
<dbReference type="Proteomes" id="UP000682733">
    <property type="component" value="Unassembled WGS sequence"/>
</dbReference>
<keyword evidence="5" id="KW-1185">Reference proteome</keyword>
<evidence type="ECO:0000313" key="2">
    <source>
        <dbReference type="EMBL" id="CAF1311168.1"/>
    </source>
</evidence>
<evidence type="ECO:0000313" key="5">
    <source>
        <dbReference type="Proteomes" id="UP000663829"/>
    </source>
</evidence>
<dbReference type="EMBL" id="CAJNOK010017331">
    <property type="protein sequence ID" value="CAF1262128.1"/>
    <property type="molecule type" value="Genomic_DNA"/>
</dbReference>
<dbReference type="Gene3D" id="3.40.50.980">
    <property type="match status" value="1"/>
</dbReference>
<organism evidence="2 5">
    <name type="scientific">Didymodactylos carnosus</name>
    <dbReference type="NCBI Taxonomy" id="1234261"/>
    <lineage>
        <taxon>Eukaryota</taxon>
        <taxon>Metazoa</taxon>
        <taxon>Spiralia</taxon>
        <taxon>Gnathifera</taxon>
        <taxon>Rotifera</taxon>
        <taxon>Eurotatoria</taxon>
        <taxon>Bdelloidea</taxon>
        <taxon>Philodinida</taxon>
        <taxon>Philodinidae</taxon>
        <taxon>Didymodactylos</taxon>
    </lineage>
</organism>
<dbReference type="Proteomes" id="UP000663829">
    <property type="component" value="Unassembled WGS sequence"/>
</dbReference>
<sequence length="88" mass="10019">MFSTWLNQMILLDNVLTRSIEMVIGMMTIITCGATYCPLNPNEPVERLSVLVSDLDIDVLILHTQTKLKWNSKQDLKWYSAATVATIF</sequence>
<comment type="caution">
    <text evidence="2">The sequence shown here is derived from an EMBL/GenBank/DDBJ whole genome shotgun (WGS) entry which is preliminary data.</text>
</comment>
<dbReference type="Proteomes" id="UP000677228">
    <property type="component" value="Unassembled WGS sequence"/>
</dbReference>
<name>A0A815EJC9_9BILA</name>